<protein>
    <submittedName>
        <fullName evidence="1">Uncharacterized protein</fullName>
    </submittedName>
</protein>
<proteinExistence type="predicted"/>
<accession>A0A6I2GKL6</accession>
<comment type="caution">
    <text evidence="1">The sequence shown here is derived from an EMBL/GenBank/DDBJ whole genome shotgun (WGS) entry which is preliminary data.</text>
</comment>
<keyword evidence="2" id="KW-1185">Reference proteome</keyword>
<dbReference type="AlphaFoldDB" id="A0A6I2GKL6"/>
<reference evidence="1 2" key="1">
    <citation type="submission" date="2019-11" db="EMBL/GenBank/DDBJ databases">
        <title>Characterisation of Fundicoccus ignavus gen. nov. sp. nov., a novel genus of the family Aerococcaceae isolated from bulk tank milk.</title>
        <authorList>
            <person name="Siebert A."/>
            <person name="Huptas C."/>
            <person name="Wenning M."/>
            <person name="Scherer S."/>
            <person name="Doll E.V."/>
        </authorList>
    </citation>
    <scope>NUCLEOTIDE SEQUENCE [LARGE SCALE GENOMIC DNA]</scope>
    <source>
        <strain evidence="1 2">WS4759</strain>
    </source>
</reference>
<name>A0A6I2GKL6_9LACT</name>
<evidence type="ECO:0000313" key="1">
    <source>
        <dbReference type="EMBL" id="MRI85098.1"/>
    </source>
</evidence>
<dbReference type="EMBL" id="WJQS01000003">
    <property type="protein sequence ID" value="MRI85098.1"/>
    <property type="molecule type" value="Genomic_DNA"/>
</dbReference>
<organism evidence="1 2">
    <name type="scientific">Fundicoccus ignavus</name>
    <dbReference type="NCBI Taxonomy" id="2664442"/>
    <lineage>
        <taxon>Bacteria</taxon>
        <taxon>Bacillati</taxon>
        <taxon>Bacillota</taxon>
        <taxon>Bacilli</taxon>
        <taxon>Lactobacillales</taxon>
        <taxon>Aerococcaceae</taxon>
        <taxon>Fundicoccus</taxon>
    </lineage>
</organism>
<dbReference type="RefSeq" id="WP_153863320.1">
    <property type="nucleotide sequence ID" value="NZ_WJQS01000003.1"/>
</dbReference>
<evidence type="ECO:0000313" key="2">
    <source>
        <dbReference type="Proteomes" id="UP000430975"/>
    </source>
</evidence>
<sequence length="90" mass="10448">MRACRVFEPKDEILTVKDFSRELLKYKKRAALDLTIVEESMKPIVLIDGTQYVCELGEANLEETENPFQRAFGMVNVVNKRKVVKMQLNK</sequence>
<dbReference type="Proteomes" id="UP000430975">
    <property type="component" value="Unassembled WGS sequence"/>
</dbReference>
<gene>
    <name evidence="1" type="ORF">GIY09_04320</name>
</gene>